<dbReference type="EMBL" id="JBBYHU010000001">
    <property type="protein sequence ID" value="MEL1239427.1"/>
    <property type="molecule type" value="Genomic_DNA"/>
</dbReference>
<comment type="caution">
    <text evidence="1">The sequence shown here is derived from an EMBL/GenBank/DDBJ whole genome shotgun (WGS) entry which is preliminary data.</text>
</comment>
<evidence type="ECO:0000313" key="1">
    <source>
        <dbReference type="EMBL" id="MEL1239427.1"/>
    </source>
</evidence>
<gene>
    <name evidence="1" type="ORF">AAEO59_00035</name>
</gene>
<reference evidence="1 2" key="1">
    <citation type="submission" date="2024-04" db="EMBL/GenBank/DDBJ databases">
        <title>Flavobacterium sp. DGU99 16S ribosomal RNA gene Genome sequencing and assembly.</title>
        <authorList>
            <person name="Park S."/>
        </authorList>
    </citation>
    <scope>NUCLEOTIDE SEQUENCE [LARGE SCALE GENOMIC DNA]</scope>
    <source>
        <strain evidence="1 2">DGU99</strain>
    </source>
</reference>
<dbReference type="Proteomes" id="UP001398556">
    <property type="component" value="Unassembled WGS sequence"/>
</dbReference>
<name>A0ABU9HHK8_9FLAO</name>
<accession>A0ABU9HHK8</accession>
<proteinExistence type="predicted"/>
<organism evidence="1 2">
    <name type="scientific">Flavobacterium flavipallidum</name>
    <dbReference type="NCBI Taxonomy" id="3139140"/>
    <lineage>
        <taxon>Bacteria</taxon>
        <taxon>Pseudomonadati</taxon>
        <taxon>Bacteroidota</taxon>
        <taxon>Flavobacteriia</taxon>
        <taxon>Flavobacteriales</taxon>
        <taxon>Flavobacteriaceae</taxon>
        <taxon>Flavobacterium</taxon>
    </lineage>
</organism>
<sequence>MQKLKLIDEEFAPLEFREVLSNLLLSKINFYEKKDFSSLIRYGKHDPLAIQKIEELKLVLKSFLEISFKAEKQQKELIVRSEIQISLKNPESLSNKKI</sequence>
<protein>
    <submittedName>
        <fullName evidence="1">Uncharacterized protein</fullName>
    </submittedName>
</protein>
<evidence type="ECO:0000313" key="2">
    <source>
        <dbReference type="Proteomes" id="UP001398556"/>
    </source>
</evidence>
<keyword evidence="2" id="KW-1185">Reference proteome</keyword>
<dbReference type="RefSeq" id="WP_341698716.1">
    <property type="nucleotide sequence ID" value="NZ_JBBYHU010000001.1"/>
</dbReference>